<dbReference type="GO" id="GO:0005737">
    <property type="term" value="C:cytoplasm"/>
    <property type="evidence" value="ECO:0007669"/>
    <property type="project" value="TreeGrafter"/>
</dbReference>
<reference evidence="12" key="1">
    <citation type="submission" date="2025-08" db="UniProtKB">
        <authorList>
            <consortium name="Ensembl"/>
        </authorList>
    </citation>
    <scope>IDENTIFICATION</scope>
</reference>
<protein>
    <recommendedName>
        <fullName evidence="1">non-specific serine/threonine protein kinase</fullName>
        <ecNumber evidence="1">2.7.11.1</ecNumber>
    </recommendedName>
</protein>
<dbReference type="InterPro" id="IPR017441">
    <property type="entry name" value="Protein_kinase_ATP_BS"/>
</dbReference>
<dbReference type="InterPro" id="IPR000719">
    <property type="entry name" value="Prot_kinase_dom"/>
</dbReference>
<keyword evidence="4 9" id="KW-0547">Nucleotide-binding</keyword>
<keyword evidence="13" id="KW-1185">Reference proteome</keyword>
<accession>A0A8C8DMC8</accession>
<evidence type="ECO:0000256" key="10">
    <source>
        <dbReference type="SAM" id="MobiDB-lite"/>
    </source>
</evidence>
<evidence type="ECO:0000313" key="12">
    <source>
        <dbReference type="Ensembl" id="ENSOSIP00000015632.1"/>
    </source>
</evidence>
<dbReference type="EC" id="2.7.11.1" evidence="1"/>
<dbReference type="FunFam" id="3.30.200.20:FF:000163">
    <property type="entry name" value="SRSF protein kinase 2 isoform X1"/>
    <property type="match status" value="1"/>
</dbReference>
<proteinExistence type="predicted"/>
<evidence type="ECO:0000256" key="2">
    <source>
        <dbReference type="ARBA" id="ARBA00022527"/>
    </source>
</evidence>
<feature type="region of interest" description="Disordered" evidence="10">
    <location>
        <begin position="1"/>
        <end position="48"/>
    </location>
</feature>
<keyword evidence="6 9" id="KW-0067">ATP-binding</keyword>
<feature type="binding site" evidence="9">
    <location>
        <position position="106"/>
    </location>
    <ligand>
        <name>ATP</name>
        <dbReference type="ChEBI" id="CHEBI:30616"/>
    </ligand>
</feature>
<evidence type="ECO:0000313" key="13">
    <source>
        <dbReference type="Proteomes" id="UP000694383"/>
    </source>
</evidence>
<evidence type="ECO:0000256" key="4">
    <source>
        <dbReference type="ARBA" id="ARBA00022741"/>
    </source>
</evidence>
<evidence type="ECO:0000256" key="1">
    <source>
        <dbReference type="ARBA" id="ARBA00012513"/>
    </source>
</evidence>
<name>A0A8C8DMC8_9TELE</name>
<keyword evidence="2" id="KW-0723">Serine/threonine-protein kinase</keyword>
<evidence type="ECO:0000256" key="9">
    <source>
        <dbReference type="PROSITE-ProRule" id="PRU10141"/>
    </source>
</evidence>
<evidence type="ECO:0000256" key="8">
    <source>
        <dbReference type="ARBA" id="ARBA00048679"/>
    </source>
</evidence>
<evidence type="ECO:0000256" key="3">
    <source>
        <dbReference type="ARBA" id="ARBA00022679"/>
    </source>
</evidence>
<dbReference type="FunFam" id="1.10.510.10:FF:000275">
    <property type="entry name" value="SRSF protein kinase 2 isoform X3"/>
    <property type="match status" value="1"/>
</dbReference>
<organism evidence="12 13">
    <name type="scientific">Oryzias sinensis</name>
    <name type="common">Chinese medaka</name>
    <dbReference type="NCBI Taxonomy" id="183150"/>
    <lineage>
        <taxon>Eukaryota</taxon>
        <taxon>Metazoa</taxon>
        <taxon>Chordata</taxon>
        <taxon>Craniata</taxon>
        <taxon>Vertebrata</taxon>
        <taxon>Euteleostomi</taxon>
        <taxon>Actinopterygii</taxon>
        <taxon>Neopterygii</taxon>
        <taxon>Teleostei</taxon>
        <taxon>Neoteleostei</taxon>
        <taxon>Acanthomorphata</taxon>
        <taxon>Ovalentaria</taxon>
        <taxon>Atherinomorphae</taxon>
        <taxon>Beloniformes</taxon>
        <taxon>Adrianichthyidae</taxon>
        <taxon>Oryziinae</taxon>
        <taxon>Oryzias</taxon>
    </lineage>
</organism>
<evidence type="ECO:0000256" key="7">
    <source>
        <dbReference type="ARBA" id="ARBA00047899"/>
    </source>
</evidence>
<keyword evidence="3" id="KW-0808">Transferase</keyword>
<feature type="region of interest" description="Disordered" evidence="10">
    <location>
        <begin position="284"/>
        <end position="339"/>
    </location>
</feature>
<dbReference type="GO" id="GO:0004674">
    <property type="term" value="F:protein serine/threonine kinase activity"/>
    <property type="evidence" value="ECO:0007669"/>
    <property type="project" value="UniProtKB-KW"/>
</dbReference>
<dbReference type="PROSITE" id="PS00107">
    <property type="entry name" value="PROTEIN_KINASE_ATP"/>
    <property type="match status" value="1"/>
</dbReference>
<dbReference type="Proteomes" id="UP000694383">
    <property type="component" value="Unplaced"/>
</dbReference>
<dbReference type="PANTHER" id="PTHR47634">
    <property type="entry name" value="PROTEIN KINASE DOMAIN-CONTAINING PROTEIN-RELATED"/>
    <property type="match status" value="1"/>
</dbReference>
<feature type="compositionally biased region" description="Polar residues" evidence="10">
    <location>
        <begin position="310"/>
        <end position="335"/>
    </location>
</feature>
<sequence length="610" mass="68897">MLTTNLSNPPINPHPQYAEKSQISKRSKKLNSPPASHDRPDPPQPEICFEEQQENPADYGVGGYYPVEIGEVFANRYQVQQKLGWGHFSTVWLCWDVMTKGFVALKVVKSAPTFTETALDEIKLLKCVRDSDPKDSNRDRVVRLVDDFRITGSTGEHVCMVLEVLGDQLLRWIIKSNYTGLPLACVKSILRQVLQGLDYLHTKCKIIHTDIKPENILLRADDAFIERLAPKAHLWKPPVSPSHTSSAPFTGMICCTLKIDTKSIMYCSTFSFLCSVFTTHPSLQHGKVHRNSDRQSAGKTRKCRSRKTPSNHASSFSDATAPSSVHSPTSQSKLTGDNMKTRRQTLLFEEGPDSESQRHRVCSSMSHVTDATVFESRLQELNPTPLPSSYPDKGQSSFEWKTKKKKKKDGGRDSKTLMTTVHLCVSDPIDPDVDLLKAESAEKILIKIADLGNACWVHKHFTEDIQTCQYRSVEVLIGAGYDTPADIWSTACMAFELATGDFLFDPQSGVRFSREEDHIAHIIELLGPLPSQFVQSGRHSKQYFNRKGQLRHISKLKPWSLLEILLDKYEWRREEGVQFASFLLPMLELLPQKRATASQCLKHPWLTSSF</sequence>
<dbReference type="PROSITE" id="PS50011">
    <property type="entry name" value="PROTEIN_KINASE_DOM"/>
    <property type="match status" value="1"/>
</dbReference>
<evidence type="ECO:0000256" key="6">
    <source>
        <dbReference type="ARBA" id="ARBA00022840"/>
    </source>
</evidence>
<dbReference type="GO" id="GO:0000245">
    <property type="term" value="P:spliceosomal complex assembly"/>
    <property type="evidence" value="ECO:0007669"/>
    <property type="project" value="TreeGrafter"/>
</dbReference>
<keyword evidence="5" id="KW-0418">Kinase</keyword>
<dbReference type="SMART" id="SM00220">
    <property type="entry name" value="S_TKc"/>
    <property type="match status" value="1"/>
</dbReference>
<dbReference type="PANTHER" id="PTHR47634:SF20">
    <property type="entry name" value="SRSF PROTEIN KINASE 3"/>
    <property type="match status" value="1"/>
</dbReference>
<dbReference type="InterPro" id="IPR011009">
    <property type="entry name" value="Kinase-like_dom_sf"/>
</dbReference>
<reference evidence="12" key="2">
    <citation type="submission" date="2025-09" db="UniProtKB">
        <authorList>
            <consortium name="Ensembl"/>
        </authorList>
    </citation>
    <scope>IDENTIFICATION</scope>
</reference>
<feature type="compositionally biased region" description="Basic residues" evidence="10">
    <location>
        <begin position="299"/>
        <end position="309"/>
    </location>
</feature>
<dbReference type="InterPro" id="IPR051334">
    <property type="entry name" value="SRPK"/>
</dbReference>
<dbReference type="GeneTree" id="ENSGT00940000157877"/>
<evidence type="ECO:0000256" key="5">
    <source>
        <dbReference type="ARBA" id="ARBA00022777"/>
    </source>
</evidence>
<dbReference type="GO" id="GO:0050684">
    <property type="term" value="P:regulation of mRNA processing"/>
    <property type="evidence" value="ECO:0007669"/>
    <property type="project" value="TreeGrafter"/>
</dbReference>
<comment type="catalytic activity">
    <reaction evidence="8">
        <text>L-seryl-[protein] + ATP = O-phospho-L-seryl-[protein] + ADP + H(+)</text>
        <dbReference type="Rhea" id="RHEA:17989"/>
        <dbReference type="Rhea" id="RHEA-COMP:9863"/>
        <dbReference type="Rhea" id="RHEA-COMP:11604"/>
        <dbReference type="ChEBI" id="CHEBI:15378"/>
        <dbReference type="ChEBI" id="CHEBI:29999"/>
        <dbReference type="ChEBI" id="CHEBI:30616"/>
        <dbReference type="ChEBI" id="CHEBI:83421"/>
        <dbReference type="ChEBI" id="CHEBI:456216"/>
        <dbReference type="EC" id="2.7.11.1"/>
    </reaction>
</comment>
<dbReference type="Gene3D" id="1.10.510.10">
    <property type="entry name" value="Transferase(Phosphotransferase) domain 1"/>
    <property type="match status" value="2"/>
</dbReference>
<dbReference type="Pfam" id="PF00069">
    <property type="entry name" value="Pkinase"/>
    <property type="match status" value="2"/>
</dbReference>
<dbReference type="Ensembl" id="ENSOSIT00000016533.1">
    <property type="protein sequence ID" value="ENSOSIP00000015632.1"/>
    <property type="gene ID" value="ENSOSIG00000006352.1"/>
</dbReference>
<feature type="domain" description="Protein kinase" evidence="11">
    <location>
        <begin position="77"/>
        <end position="606"/>
    </location>
</feature>
<dbReference type="GO" id="GO:0005524">
    <property type="term" value="F:ATP binding"/>
    <property type="evidence" value="ECO:0007669"/>
    <property type="project" value="UniProtKB-UniRule"/>
</dbReference>
<dbReference type="GO" id="GO:0005634">
    <property type="term" value="C:nucleus"/>
    <property type="evidence" value="ECO:0007669"/>
    <property type="project" value="TreeGrafter"/>
</dbReference>
<dbReference type="PROSITE" id="PS00108">
    <property type="entry name" value="PROTEIN_KINASE_ST"/>
    <property type="match status" value="1"/>
</dbReference>
<dbReference type="AlphaFoldDB" id="A0A8C8DMC8"/>
<dbReference type="SUPFAM" id="SSF56112">
    <property type="entry name" value="Protein kinase-like (PK-like)"/>
    <property type="match status" value="1"/>
</dbReference>
<dbReference type="FunFam" id="1.10.510.10:FF:001037">
    <property type="entry name" value="SRSF protein kinase 2"/>
    <property type="match status" value="1"/>
</dbReference>
<dbReference type="Gene3D" id="3.30.200.20">
    <property type="entry name" value="Phosphorylase Kinase, domain 1"/>
    <property type="match status" value="1"/>
</dbReference>
<dbReference type="InterPro" id="IPR008271">
    <property type="entry name" value="Ser/Thr_kinase_AS"/>
</dbReference>
<evidence type="ECO:0000259" key="11">
    <source>
        <dbReference type="PROSITE" id="PS50011"/>
    </source>
</evidence>
<dbReference type="GO" id="GO:0035556">
    <property type="term" value="P:intracellular signal transduction"/>
    <property type="evidence" value="ECO:0007669"/>
    <property type="project" value="TreeGrafter"/>
</dbReference>
<feature type="region of interest" description="Disordered" evidence="10">
    <location>
        <begin position="381"/>
        <end position="413"/>
    </location>
</feature>
<comment type="catalytic activity">
    <reaction evidence="7">
        <text>L-threonyl-[protein] + ATP = O-phospho-L-threonyl-[protein] + ADP + H(+)</text>
        <dbReference type="Rhea" id="RHEA:46608"/>
        <dbReference type="Rhea" id="RHEA-COMP:11060"/>
        <dbReference type="Rhea" id="RHEA-COMP:11605"/>
        <dbReference type="ChEBI" id="CHEBI:15378"/>
        <dbReference type="ChEBI" id="CHEBI:30013"/>
        <dbReference type="ChEBI" id="CHEBI:30616"/>
        <dbReference type="ChEBI" id="CHEBI:61977"/>
        <dbReference type="ChEBI" id="CHEBI:456216"/>
        <dbReference type="EC" id="2.7.11.1"/>
    </reaction>
</comment>